<name>A0A7W9L6U2_BREVE</name>
<reference evidence="1 2" key="1">
    <citation type="submission" date="2020-08" db="EMBL/GenBank/DDBJ databases">
        <title>Functional genomics of gut bacteria from endangered species of beetles.</title>
        <authorList>
            <person name="Carlos-Shanley C."/>
        </authorList>
    </citation>
    <scope>NUCLEOTIDE SEQUENCE [LARGE SCALE GENOMIC DNA]</scope>
    <source>
        <strain evidence="1 2">S00192</strain>
    </source>
</reference>
<organism evidence="1 2">
    <name type="scientific">Brevundimonas vesicularis</name>
    <name type="common">Pseudomonas vesicularis</name>
    <dbReference type="NCBI Taxonomy" id="41276"/>
    <lineage>
        <taxon>Bacteria</taxon>
        <taxon>Pseudomonadati</taxon>
        <taxon>Pseudomonadota</taxon>
        <taxon>Alphaproteobacteria</taxon>
        <taxon>Caulobacterales</taxon>
        <taxon>Caulobacteraceae</taxon>
        <taxon>Brevundimonas</taxon>
    </lineage>
</organism>
<dbReference type="EMBL" id="JACHLJ010000003">
    <property type="protein sequence ID" value="MBB5772739.1"/>
    <property type="molecule type" value="Genomic_DNA"/>
</dbReference>
<protein>
    <submittedName>
        <fullName evidence="1">Uncharacterized protein</fullName>
    </submittedName>
</protein>
<sequence length="76" mass="8458">MNDMRKITAILPARLLAAAQDATGQGVTETLRRALETLAHSDWSRRMLALEGRAPLEVDLDDLRQDRLLDGSDRSV</sequence>
<proteinExistence type="predicted"/>
<gene>
    <name evidence="1" type="ORF">HNP47_002755</name>
</gene>
<dbReference type="Proteomes" id="UP000556201">
    <property type="component" value="Unassembled WGS sequence"/>
</dbReference>
<accession>A0A7W9L6U2</accession>
<dbReference type="AlphaFoldDB" id="A0A7W9L6U2"/>
<evidence type="ECO:0000313" key="2">
    <source>
        <dbReference type="Proteomes" id="UP000556201"/>
    </source>
</evidence>
<evidence type="ECO:0000313" key="1">
    <source>
        <dbReference type="EMBL" id="MBB5772739.1"/>
    </source>
</evidence>
<comment type="caution">
    <text evidence="1">The sequence shown here is derived from an EMBL/GenBank/DDBJ whole genome shotgun (WGS) entry which is preliminary data.</text>
</comment>